<dbReference type="OrthoDB" id="7889051at2"/>
<evidence type="ECO:0000256" key="2">
    <source>
        <dbReference type="SAM" id="SignalP"/>
    </source>
</evidence>
<evidence type="ECO:0000313" key="3">
    <source>
        <dbReference type="EMBL" id="CDN51869.1"/>
    </source>
</evidence>
<feature type="chain" id="PRO_5001653479" description="Mll0867 protein" evidence="2">
    <location>
        <begin position="22"/>
        <end position="167"/>
    </location>
</feature>
<dbReference type="PATRIC" id="fig|1028800.3.peg.5831"/>
<organism evidence="3 4">
    <name type="scientific">Neorhizobium galegae bv. orientalis str. HAMBI 540</name>
    <dbReference type="NCBI Taxonomy" id="1028800"/>
    <lineage>
        <taxon>Bacteria</taxon>
        <taxon>Pseudomonadati</taxon>
        <taxon>Pseudomonadota</taxon>
        <taxon>Alphaproteobacteria</taxon>
        <taxon>Hyphomicrobiales</taxon>
        <taxon>Rhizobiaceae</taxon>
        <taxon>Rhizobium/Agrobacterium group</taxon>
        <taxon>Neorhizobium</taxon>
    </lineage>
</organism>
<feature type="compositionally biased region" description="Polar residues" evidence="1">
    <location>
        <begin position="153"/>
        <end position="167"/>
    </location>
</feature>
<dbReference type="EMBL" id="HG938354">
    <property type="protein sequence ID" value="CDN51869.1"/>
    <property type="molecule type" value="Genomic_DNA"/>
</dbReference>
<sequence length="167" mass="17765">MRIFSIPVLIAGSLIPFSAMATEEDFLKSIEGDWTGGGKVLRKLGGDSLSVSCNMKSEADASSFSMDGSCRALVVVTRGFKAKVNTSGNSYSGTYVGVSGKPSTLAGSREGDTINLDVTWANEIYGDRKATMIIQKVGETGLRIKTVDKDPSSGESIVTTQLDLKRR</sequence>
<name>A0A068T1F6_NEOGA</name>
<reference evidence="4" key="1">
    <citation type="journal article" date="2014" name="BMC Genomics">
        <title>Genome sequencing of two Neorhizobium galegae strains reveals a noeT gene responsible for the unusual acetylation of the nodulation factors.</title>
        <authorList>
            <person name="Osterman J."/>
            <person name="Marsh J."/>
            <person name="Laine P.K."/>
            <person name="Zeng Z."/>
            <person name="Alatalo E."/>
            <person name="Sullivan J.T."/>
            <person name="Young J.P."/>
            <person name="Thomas-Oates J."/>
            <person name="Paulin L."/>
            <person name="Lindstrom K."/>
        </authorList>
    </citation>
    <scope>NUCLEOTIDE SEQUENCE [LARGE SCALE GENOMIC DNA]</scope>
    <source>
        <strain evidence="4">HAMBI 540</strain>
    </source>
</reference>
<gene>
    <name evidence="3" type="ORF">RG540_PA11930</name>
</gene>
<dbReference type="HOGENOM" id="CLU_115400_0_0_5"/>
<accession>A0A068T1F6</accession>
<evidence type="ECO:0000256" key="1">
    <source>
        <dbReference type="SAM" id="MobiDB-lite"/>
    </source>
</evidence>
<dbReference type="RefSeq" id="WP_041365521.1">
    <property type="nucleotide sequence ID" value="NZ_HG938354.1"/>
</dbReference>
<dbReference type="KEGG" id="ngg:RG540_PA11930"/>
<dbReference type="eggNOG" id="ENOG50333DV">
    <property type="taxonomic scope" value="Bacteria"/>
</dbReference>
<proteinExistence type="predicted"/>
<geneLocation type="plasmid" evidence="4">
    <name>II</name>
</geneLocation>
<evidence type="ECO:0008006" key="5">
    <source>
        <dbReference type="Google" id="ProtNLM"/>
    </source>
</evidence>
<keyword evidence="4" id="KW-1185">Reference proteome</keyword>
<keyword evidence="2" id="KW-0732">Signal</keyword>
<evidence type="ECO:0000313" key="4">
    <source>
        <dbReference type="Proteomes" id="UP000028181"/>
    </source>
</evidence>
<dbReference type="Proteomes" id="UP000028181">
    <property type="component" value="Plasmid pHAMBI540a"/>
</dbReference>
<feature type="signal peptide" evidence="2">
    <location>
        <begin position="1"/>
        <end position="21"/>
    </location>
</feature>
<keyword evidence="3" id="KW-0614">Plasmid</keyword>
<protein>
    <recommendedName>
        <fullName evidence="5">Mll0867 protein</fullName>
    </recommendedName>
</protein>
<feature type="region of interest" description="Disordered" evidence="1">
    <location>
        <begin position="148"/>
        <end position="167"/>
    </location>
</feature>
<dbReference type="GeneID" id="24259981"/>
<dbReference type="AlphaFoldDB" id="A0A068T1F6"/>